<evidence type="ECO:0000313" key="3">
    <source>
        <dbReference type="Proteomes" id="UP001157974"/>
    </source>
</evidence>
<protein>
    <recommendedName>
        <fullName evidence="4">Zinc finger LSD1-type domain-containing protein</fullName>
    </recommendedName>
</protein>
<comment type="caution">
    <text evidence="2">The sequence shown here is derived from an EMBL/GenBank/DDBJ whole genome shotgun (WGS) entry which is preliminary data.</text>
</comment>
<accession>A0AAV8V3S1</accession>
<evidence type="ECO:0008006" key="4">
    <source>
        <dbReference type="Google" id="ProtNLM"/>
    </source>
</evidence>
<sequence length="274" mass="29645">MDPGQYNQGYFPFIEYDYFQGRAQCTVCGRLLVFVPGSALVQCSHCSSVLSLRVFGARGQVLCSGCQQMILFPLGCVAIQCSFCETRIELPRQRYYSCEGCGLYLTYSNGPATRVMCIVCNTLRDAREDDTEERAWKETGKGLPPSEAGPSGAGVRREAIAAVETSEEDVDEENRAGDAEVAAAHGEGRRPGPSEDADRTSEQLELAEAPAEASPEKEQEDPRTAAVEESTGDSSPLSADDSGQAPAQSGTEEIEQSLEQTYIEDQGSQDEDKP</sequence>
<proteinExistence type="predicted"/>
<dbReference type="AlphaFoldDB" id="A0AAV8V3S1"/>
<dbReference type="EMBL" id="JAMWBK010000002">
    <property type="protein sequence ID" value="KAJ8908212.1"/>
    <property type="molecule type" value="Genomic_DNA"/>
</dbReference>
<evidence type="ECO:0000313" key="2">
    <source>
        <dbReference type="EMBL" id="KAJ8908212.1"/>
    </source>
</evidence>
<evidence type="ECO:0000256" key="1">
    <source>
        <dbReference type="SAM" id="MobiDB-lite"/>
    </source>
</evidence>
<dbReference type="PANTHER" id="PTHR31747:SF3">
    <property type="entry name" value="PROTEIN LSD1"/>
    <property type="match status" value="1"/>
</dbReference>
<reference evidence="2 3" key="1">
    <citation type="journal article" date="2023" name="Nat. Commun.">
        <title>Origin of minicircular mitochondrial genomes in red algae.</title>
        <authorList>
            <person name="Lee Y."/>
            <person name="Cho C.H."/>
            <person name="Lee Y.M."/>
            <person name="Park S.I."/>
            <person name="Yang J.H."/>
            <person name="West J.A."/>
            <person name="Bhattacharya D."/>
            <person name="Yoon H.S."/>
        </authorList>
    </citation>
    <scope>NUCLEOTIDE SEQUENCE [LARGE SCALE GENOMIC DNA]</scope>
    <source>
        <strain evidence="2 3">CCMP1338</strain>
        <tissue evidence="2">Whole cell</tissue>
    </source>
</reference>
<dbReference type="Proteomes" id="UP001157974">
    <property type="component" value="Unassembled WGS sequence"/>
</dbReference>
<dbReference type="PANTHER" id="PTHR31747">
    <property type="entry name" value="PROTEIN LSD1"/>
    <property type="match status" value="1"/>
</dbReference>
<feature type="compositionally biased region" description="Basic and acidic residues" evidence="1">
    <location>
        <begin position="186"/>
        <end position="202"/>
    </location>
</feature>
<feature type="compositionally biased region" description="Basic and acidic residues" evidence="1">
    <location>
        <begin position="214"/>
        <end position="223"/>
    </location>
</feature>
<organism evidence="2 3">
    <name type="scientific">Rhodosorus marinus</name>
    <dbReference type="NCBI Taxonomy" id="101924"/>
    <lineage>
        <taxon>Eukaryota</taxon>
        <taxon>Rhodophyta</taxon>
        <taxon>Stylonematophyceae</taxon>
        <taxon>Stylonematales</taxon>
        <taxon>Stylonemataceae</taxon>
        <taxon>Rhodosorus</taxon>
    </lineage>
</organism>
<keyword evidence="3" id="KW-1185">Reference proteome</keyword>
<dbReference type="InterPro" id="IPR040319">
    <property type="entry name" value="LSD1-like"/>
</dbReference>
<gene>
    <name evidence="2" type="ORF">NDN08_008304</name>
</gene>
<name>A0AAV8V3S1_9RHOD</name>
<feature type="region of interest" description="Disordered" evidence="1">
    <location>
        <begin position="129"/>
        <end position="274"/>
    </location>
</feature>
<feature type="compositionally biased region" description="Low complexity" evidence="1">
    <location>
        <begin position="203"/>
        <end position="213"/>
    </location>
</feature>
<dbReference type="NCBIfam" id="TIGR01053">
    <property type="entry name" value="LSD1"/>
    <property type="match status" value="1"/>
</dbReference>